<evidence type="ECO:0000313" key="1">
    <source>
        <dbReference type="EMBL" id="MBC5997639.1"/>
    </source>
</evidence>
<comment type="caution">
    <text evidence="1">The sequence shown here is derived from an EMBL/GenBank/DDBJ whole genome shotgun (WGS) entry which is preliminary data.</text>
</comment>
<reference evidence="1 2" key="1">
    <citation type="submission" date="2020-08" db="EMBL/GenBank/DDBJ databases">
        <authorList>
            <person name="Liu C."/>
            <person name="Sun Q."/>
        </authorList>
    </citation>
    <scope>NUCLEOTIDE SEQUENCE [LARGE SCALE GENOMIC DNA]</scope>
    <source>
        <strain evidence="1 2">NSJ-18</strain>
    </source>
</reference>
<sequence length="57" mass="6691">MKEKINIYLNEIIANYEMNDEVADIKNDLLLDLEQRYDDLIMSGKDSELLIIFALKV</sequence>
<organism evidence="1 2">
    <name type="scientific">Romboutsia faecis</name>
    <dbReference type="NCBI Taxonomy" id="2764597"/>
    <lineage>
        <taxon>Bacteria</taxon>
        <taxon>Bacillati</taxon>
        <taxon>Bacillota</taxon>
        <taxon>Clostridia</taxon>
        <taxon>Peptostreptococcales</taxon>
        <taxon>Peptostreptococcaceae</taxon>
        <taxon>Romboutsia</taxon>
    </lineage>
</organism>
<dbReference type="RefSeq" id="WP_153972408.1">
    <property type="nucleotide sequence ID" value="NZ_JACRWE010000006.1"/>
</dbReference>
<name>A0ABR7JRW0_9FIRM</name>
<proteinExistence type="predicted"/>
<protein>
    <submittedName>
        <fullName evidence="1">Uncharacterized protein</fullName>
    </submittedName>
</protein>
<dbReference type="Proteomes" id="UP000609849">
    <property type="component" value="Unassembled WGS sequence"/>
</dbReference>
<keyword evidence="2" id="KW-1185">Reference proteome</keyword>
<evidence type="ECO:0000313" key="2">
    <source>
        <dbReference type="Proteomes" id="UP000609849"/>
    </source>
</evidence>
<accession>A0ABR7JRW0</accession>
<dbReference type="EMBL" id="JACRWE010000006">
    <property type="protein sequence ID" value="MBC5997639.1"/>
    <property type="molecule type" value="Genomic_DNA"/>
</dbReference>
<gene>
    <name evidence="1" type="ORF">H8923_12770</name>
</gene>